<dbReference type="InterPro" id="IPR058248">
    <property type="entry name" value="Lxx211020-like"/>
</dbReference>
<keyword evidence="2" id="KW-1185">Reference proteome</keyword>
<dbReference type="PANTHER" id="PTHR36302">
    <property type="entry name" value="BLR7088 PROTEIN"/>
    <property type="match status" value="1"/>
</dbReference>
<sequence>MTTPFDRPRGAAILAVHVRPIISAHTVRGDSAEEDLRMKALRPSLLMAAIFLAWRAIVGVPAAAQDVEAGGLLLTGAWTKAAEQDRDLSYAFVTVRNRGQEPDRLLAAFSPVAAAVEIRVPDPAVADGARTMTEGLTIPAAGVVALEPNGPHLFLRGIQQPLGVGDAIRIVLRFERAGPVTLQLRAHYH</sequence>
<dbReference type="RefSeq" id="WP_318647687.1">
    <property type="nucleotide sequence ID" value="NZ_CP137852.1"/>
</dbReference>
<dbReference type="Proteomes" id="UP001305521">
    <property type="component" value="Chromosome"/>
</dbReference>
<dbReference type="PANTHER" id="PTHR36302:SF1">
    <property type="entry name" value="COPPER CHAPERONE PCU(A)C"/>
    <property type="match status" value="1"/>
</dbReference>
<proteinExistence type="predicted"/>
<evidence type="ECO:0000313" key="1">
    <source>
        <dbReference type="EMBL" id="WPB83730.1"/>
    </source>
</evidence>
<dbReference type="InterPro" id="IPR007410">
    <property type="entry name" value="LpqE-like"/>
</dbReference>
<accession>A0ABZ0PDF4</accession>
<reference evidence="1 2" key="1">
    <citation type="submission" date="2023-11" db="EMBL/GenBank/DDBJ databases">
        <title>Arctic aerobic anoxygenic photoheterotroph Sediminicoccus rosea KRV36 adapts its photosynthesis to long days of polar summer.</title>
        <authorList>
            <person name="Tomasch J."/>
            <person name="Kopejtka K."/>
            <person name="Bily T."/>
            <person name="Gardiner A.T."/>
            <person name="Gardian Z."/>
            <person name="Shivaramu S."/>
            <person name="Koblizek M."/>
            <person name="Engelhardt F."/>
            <person name="Kaftan D."/>
        </authorList>
    </citation>
    <scope>NUCLEOTIDE SEQUENCE [LARGE SCALE GENOMIC DNA]</scope>
    <source>
        <strain evidence="1 2">R-30</strain>
    </source>
</reference>
<gene>
    <name evidence="1" type="ORF">R9Z33_16635</name>
</gene>
<protein>
    <submittedName>
        <fullName evidence="1">Copper chaperone PCu(A)C</fullName>
    </submittedName>
</protein>
<dbReference type="SUPFAM" id="SSF110087">
    <property type="entry name" value="DR1885-like metal-binding protein"/>
    <property type="match status" value="1"/>
</dbReference>
<dbReference type="InterPro" id="IPR036182">
    <property type="entry name" value="PCuAC_sf"/>
</dbReference>
<evidence type="ECO:0000313" key="2">
    <source>
        <dbReference type="Proteomes" id="UP001305521"/>
    </source>
</evidence>
<dbReference type="EMBL" id="CP137852">
    <property type="protein sequence ID" value="WPB83730.1"/>
    <property type="molecule type" value="Genomic_DNA"/>
</dbReference>
<organism evidence="1 2">
    <name type="scientific">Sediminicoccus rosea</name>
    <dbReference type="NCBI Taxonomy" id="1225128"/>
    <lineage>
        <taxon>Bacteria</taxon>
        <taxon>Pseudomonadati</taxon>
        <taxon>Pseudomonadota</taxon>
        <taxon>Alphaproteobacteria</taxon>
        <taxon>Acetobacterales</taxon>
        <taxon>Roseomonadaceae</taxon>
        <taxon>Sediminicoccus</taxon>
    </lineage>
</organism>
<name>A0ABZ0PDF4_9PROT</name>
<dbReference type="Gene3D" id="2.60.40.1890">
    <property type="entry name" value="PCu(A)C copper chaperone"/>
    <property type="match status" value="1"/>
</dbReference>
<dbReference type="Pfam" id="PF04314">
    <property type="entry name" value="PCuAC"/>
    <property type="match status" value="1"/>
</dbReference>